<dbReference type="PANTHER" id="PTHR40590:SF1">
    <property type="entry name" value="CYTOPLASMIC PROTEIN"/>
    <property type="match status" value="1"/>
</dbReference>
<sequence>MNIKSPFSRTCLTAMLPLAVFFSLVQPSQAEDKTFLWEIESPNNTVYLLGAIHLLRETDYPLAQPIEAAFEDAETVVFEVNIGASESPETLQTFLAAAAPDSPDEVIYNALDDETYRLAQETATAIGLPFAGFNNFEPWAFFINLSVFKLLQLGFEPAYGVDTYFFNEASLANKNVLALETIEEQFGFLDDMPPSIQADLVKQTILELDALETVMGSMISAWKSGDAPTFESLILEGFAGFPEAYDALLVQRNQNWMPDIESYINQPEDYLVVVGAAHLVGDDSVVQLLQDKGYTVQQTGNN</sequence>
<organism evidence="2 3">
    <name type="scientific">Adonisia turfae CCMR0081</name>
    <dbReference type="NCBI Taxonomy" id="2292702"/>
    <lineage>
        <taxon>Bacteria</taxon>
        <taxon>Bacillati</taxon>
        <taxon>Cyanobacteriota</taxon>
        <taxon>Adonisia</taxon>
        <taxon>Adonisia turfae</taxon>
    </lineage>
</organism>
<dbReference type="EMBL" id="QXHD01000004">
    <property type="protein sequence ID" value="NEZ60753.1"/>
    <property type="molecule type" value="Genomic_DNA"/>
</dbReference>
<keyword evidence="3" id="KW-1185">Reference proteome</keyword>
<feature type="signal peptide" evidence="1">
    <location>
        <begin position="1"/>
        <end position="30"/>
    </location>
</feature>
<dbReference type="InterPro" id="IPR002816">
    <property type="entry name" value="TraB/PrgY/GumN_fam"/>
</dbReference>
<evidence type="ECO:0000256" key="1">
    <source>
        <dbReference type="SAM" id="SignalP"/>
    </source>
</evidence>
<dbReference type="PANTHER" id="PTHR40590">
    <property type="entry name" value="CYTOPLASMIC PROTEIN-RELATED"/>
    <property type="match status" value="1"/>
</dbReference>
<accession>A0A6M0RXY3</accession>
<evidence type="ECO:0000313" key="3">
    <source>
        <dbReference type="Proteomes" id="UP000481033"/>
    </source>
</evidence>
<keyword evidence="1" id="KW-0732">Signal</keyword>
<feature type="chain" id="PRO_5026738092" evidence="1">
    <location>
        <begin position="31"/>
        <end position="302"/>
    </location>
</feature>
<name>A0A6M0RXY3_9CYAN</name>
<comment type="caution">
    <text evidence="2">The sequence shown here is derived from an EMBL/GenBank/DDBJ whole genome shotgun (WGS) entry which is preliminary data.</text>
</comment>
<dbReference type="Pfam" id="PF01963">
    <property type="entry name" value="TraB_PrgY_gumN"/>
    <property type="match status" value="1"/>
</dbReference>
<protein>
    <submittedName>
        <fullName evidence="2">TraB/GumN family protein</fullName>
    </submittedName>
</protein>
<gene>
    <name evidence="2" type="ORF">DXZ20_34955</name>
</gene>
<dbReference type="CDD" id="cd14789">
    <property type="entry name" value="Tiki"/>
    <property type="match status" value="1"/>
</dbReference>
<dbReference type="InterPro" id="IPR047111">
    <property type="entry name" value="YbaP-like"/>
</dbReference>
<dbReference type="Proteomes" id="UP000481033">
    <property type="component" value="Unassembled WGS sequence"/>
</dbReference>
<reference evidence="2 3" key="1">
    <citation type="journal article" date="2020" name="Microb. Ecol.">
        <title>Ecogenomics of the Marine Benthic Filamentous Cyanobacterium Adonisia.</title>
        <authorList>
            <person name="Walter J.M."/>
            <person name="Coutinho F.H."/>
            <person name="Leomil L."/>
            <person name="Hargreaves P.I."/>
            <person name="Campeao M.E."/>
            <person name="Vieira V.V."/>
            <person name="Silva B.S."/>
            <person name="Fistarol G.O."/>
            <person name="Salomon P.S."/>
            <person name="Sawabe T."/>
            <person name="Mino S."/>
            <person name="Hosokawa M."/>
            <person name="Miyashita H."/>
            <person name="Maruyama F."/>
            <person name="van Verk M.C."/>
            <person name="Dutilh B.E."/>
            <person name="Thompson C.C."/>
            <person name="Thompson F.L."/>
        </authorList>
    </citation>
    <scope>NUCLEOTIDE SEQUENCE [LARGE SCALE GENOMIC DNA]</scope>
    <source>
        <strain evidence="2 3">CCMR0081</strain>
    </source>
</reference>
<proteinExistence type="predicted"/>
<dbReference type="RefSeq" id="WP_163670783.1">
    <property type="nucleotide sequence ID" value="NZ_QXHD01000004.1"/>
</dbReference>
<evidence type="ECO:0000313" key="2">
    <source>
        <dbReference type="EMBL" id="NEZ60753.1"/>
    </source>
</evidence>
<dbReference type="AlphaFoldDB" id="A0A6M0RXY3"/>